<evidence type="ECO:0000259" key="1">
    <source>
        <dbReference type="Pfam" id="PF09004"/>
    </source>
</evidence>
<dbReference type="EMBL" id="JAMKFB020000306">
    <property type="protein sequence ID" value="KAL0150137.1"/>
    <property type="molecule type" value="Genomic_DNA"/>
</dbReference>
<accession>A0ABD0MJ93</accession>
<sequence length="413" mass="46591">MFVKCRPFYLPREFTAIVIVAVYIPLRANAKDALRKLYSAISEQQTNNPDSFFIIAAYRPLLKLTKPVQKQITVWPDNATSALQDCFQDTDWNMFKEAATYNKAALKTARANLSHGIKKAKHQYAQKINNNFSDSKDTRSLWQAIQTITDYKPLPQGTWLAIDSQQDVVLENVRPQKTLTVAPCISERNTAMLDLVATPQTKAADPRLHSSNRIIKFADDTTVVDLISNNDETHYREEVAQLAKWCGVNNLSLNVGKTKEVVMDFGRNSVDHRPLTIDSSIVERVSSTKFLGVHIMQDLTLTTNVTSLNKKGQHRLHFPCQLKRANLPPPILTTFYRDTIEIVLTSCITVWYRNCSAADRKTLQQTVNTAAKIICAPLPSILDIFLARCSSKASSIMKDPTHPSDNLFQLRPL</sequence>
<comment type="caution">
    <text evidence="2">The sequence shown here is derived from an EMBL/GenBank/DDBJ whole genome shotgun (WGS) entry which is preliminary data.</text>
</comment>
<protein>
    <recommendedName>
        <fullName evidence="1">Alkylated DNA repair protein AlkB homologue 8 N-terminal domain-containing protein</fullName>
    </recommendedName>
</protein>
<evidence type="ECO:0000313" key="2">
    <source>
        <dbReference type="EMBL" id="KAL0150137.1"/>
    </source>
</evidence>
<gene>
    <name evidence="2" type="ORF">M9458_054564</name>
</gene>
<evidence type="ECO:0000313" key="3">
    <source>
        <dbReference type="Proteomes" id="UP001529510"/>
    </source>
</evidence>
<keyword evidence="3" id="KW-1185">Reference proteome</keyword>
<dbReference type="Proteomes" id="UP001529510">
    <property type="component" value="Unassembled WGS sequence"/>
</dbReference>
<feature type="non-terminal residue" evidence="2">
    <location>
        <position position="413"/>
    </location>
</feature>
<dbReference type="PANTHER" id="PTHR47510:SF3">
    <property type="entry name" value="ENDO_EXONUCLEASE_PHOSPHATASE DOMAIN-CONTAINING PROTEIN"/>
    <property type="match status" value="1"/>
</dbReference>
<reference evidence="2 3" key="1">
    <citation type="submission" date="2024-05" db="EMBL/GenBank/DDBJ databases">
        <title>Genome sequencing and assembly of Indian major carp, Cirrhinus mrigala (Hamilton, 1822).</title>
        <authorList>
            <person name="Mohindra V."/>
            <person name="Chowdhury L.M."/>
            <person name="Lal K."/>
            <person name="Jena J.K."/>
        </authorList>
    </citation>
    <scope>NUCLEOTIDE SEQUENCE [LARGE SCALE GENOMIC DNA]</scope>
    <source>
        <strain evidence="2">CM1030</strain>
        <tissue evidence="2">Blood</tissue>
    </source>
</reference>
<organism evidence="2 3">
    <name type="scientific">Cirrhinus mrigala</name>
    <name type="common">Mrigala</name>
    <dbReference type="NCBI Taxonomy" id="683832"/>
    <lineage>
        <taxon>Eukaryota</taxon>
        <taxon>Metazoa</taxon>
        <taxon>Chordata</taxon>
        <taxon>Craniata</taxon>
        <taxon>Vertebrata</taxon>
        <taxon>Euteleostomi</taxon>
        <taxon>Actinopterygii</taxon>
        <taxon>Neopterygii</taxon>
        <taxon>Teleostei</taxon>
        <taxon>Ostariophysi</taxon>
        <taxon>Cypriniformes</taxon>
        <taxon>Cyprinidae</taxon>
        <taxon>Labeoninae</taxon>
        <taxon>Labeonini</taxon>
        <taxon>Cirrhinus</taxon>
    </lineage>
</organism>
<dbReference type="Pfam" id="PF09004">
    <property type="entry name" value="ALKBH8_N"/>
    <property type="match status" value="1"/>
</dbReference>
<feature type="domain" description="Alkylated DNA repair protein AlkB homologue 8 N-terminal" evidence="1">
    <location>
        <begin position="302"/>
        <end position="341"/>
    </location>
</feature>
<name>A0ABD0MJ93_CIRMR</name>
<dbReference type="PANTHER" id="PTHR47510">
    <property type="entry name" value="REVERSE TRANSCRIPTASE DOMAIN-CONTAINING PROTEIN"/>
    <property type="match status" value="1"/>
</dbReference>
<dbReference type="InterPro" id="IPR015095">
    <property type="entry name" value="AlkB_hom8_N"/>
</dbReference>
<dbReference type="AlphaFoldDB" id="A0ABD0MJ93"/>
<proteinExistence type="predicted"/>